<dbReference type="Gene3D" id="1.25.40.10">
    <property type="entry name" value="Tetratricopeptide repeat domain"/>
    <property type="match status" value="1"/>
</dbReference>
<dbReference type="PROSITE" id="PS50005">
    <property type="entry name" value="TPR"/>
    <property type="match status" value="1"/>
</dbReference>
<dbReference type="InterPro" id="IPR050498">
    <property type="entry name" value="Ycf3"/>
</dbReference>
<comment type="caution">
    <text evidence="4">The sequence shown here is derived from an EMBL/GenBank/DDBJ whole genome shotgun (WGS) entry which is preliminary data.</text>
</comment>
<dbReference type="RefSeq" id="WP_143274595.1">
    <property type="nucleotide sequence ID" value="NZ_NAFI01000030.1"/>
</dbReference>
<feature type="non-terminal residue" evidence="4">
    <location>
        <position position="146"/>
    </location>
</feature>
<evidence type="ECO:0000313" key="4">
    <source>
        <dbReference type="EMBL" id="OSJ20024.1"/>
    </source>
</evidence>
<name>A0A1X3HFP3_9BRAD</name>
<dbReference type="InterPro" id="IPR019734">
    <property type="entry name" value="TPR_rpt"/>
</dbReference>
<reference evidence="4 5" key="1">
    <citation type="submission" date="2017-03" db="EMBL/GenBank/DDBJ databases">
        <title>Whole genome sequences of fourteen strains of Bradyrhizobium canariense and one strain of Bradyrhizobium japonicum isolated from Lupinus (Papilionoideae: Genisteae) species in Algeria.</title>
        <authorList>
            <person name="Crovadore J."/>
            <person name="Chekireb D."/>
            <person name="Brachmann A."/>
            <person name="Chablais R."/>
            <person name="Cochard B."/>
            <person name="Lefort F."/>
        </authorList>
    </citation>
    <scope>NUCLEOTIDE SEQUENCE [LARGE SCALE GENOMIC DNA]</scope>
    <source>
        <strain evidence="4 5">UBMA195</strain>
    </source>
</reference>
<dbReference type="SUPFAM" id="SSF48452">
    <property type="entry name" value="TPR-like"/>
    <property type="match status" value="1"/>
</dbReference>
<feature type="non-terminal residue" evidence="4">
    <location>
        <position position="1"/>
    </location>
</feature>
<keyword evidence="1" id="KW-0677">Repeat</keyword>
<dbReference type="PANTHER" id="PTHR44858">
    <property type="entry name" value="TETRATRICOPEPTIDE REPEAT PROTEIN 6"/>
    <property type="match status" value="1"/>
</dbReference>
<evidence type="ECO:0000256" key="2">
    <source>
        <dbReference type="ARBA" id="ARBA00022803"/>
    </source>
</evidence>
<gene>
    <name evidence="4" type="ORF">BSZ18_00100</name>
</gene>
<dbReference type="Proteomes" id="UP000193553">
    <property type="component" value="Unassembled WGS sequence"/>
</dbReference>
<organism evidence="4 5">
    <name type="scientific">Bradyrhizobium canariense</name>
    <dbReference type="NCBI Taxonomy" id="255045"/>
    <lineage>
        <taxon>Bacteria</taxon>
        <taxon>Pseudomonadati</taxon>
        <taxon>Pseudomonadota</taxon>
        <taxon>Alphaproteobacteria</taxon>
        <taxon>Hyphomicrobiales</taxon>
        <taxon>Nitrobacteraceae</taxon>
        <taxon>Bradyrhizobium</taxon>
    </lineage>
</organism>
<dbReference type="PANTHER" id="PTHR44858:SF1">
    <property type="entry name" value="UDP-N-ACETYLGLUCOSAMINE--PEPTIDE N-ACETYLGLUCOSAMINYLTRANSFERASE SPINDLY-RELATED"/>
    <property type="match status" value="1"/>
</dbReference>
<dbReference type="Pfam" id="PF13432">
    <property type="entry name" value="TPR_16"/>
    <property type="match status" value="1"/>
</dbReference>
<protein>
    <submittedName>
        <fullName evidence="4">Uncharacterized protein</fullName>
    </submittedName>
</protein>
<dbReference type="AlphaFoldDB" id="A0A1X3HFP3"/>
<evidence type="ECO:0000256" key="1">
    <source>
        <dbReference type="ARBA" id="ARBA00022737"/>
    </source>
</evidence>
<sequence>DELRDGVERALSIDPEDPTALEARAHYRYHIDNDLEGALSDLNRALHTAPGSSSIWNALGLVQGARGDNRAAEAAFKQAIALDPLDPVSHANLAIQYLDEMRMAEAKREIDTALSVDPSFDVALVARGRYQMQNGDVDRAVEDLLA</sequence>
<dbReference type="EMBL" id="NAFI01000030">
    <property type="protein sequence ID" value="OSJ20024.1"/>
    <property type="molecule type" value="Genomic_DNA"/>
</dbReference>
<keyword evidence="2 3" id="KW-0802">TPR repeat</keyword>
<dbReference type="Pfam" id="PF13181">
    <property type="entry name" value="TPR_8"/>
    <property type="match status" value="1"/>
</dbReference>
<evidence type="ECO:0000313" key="5">
    <source>
        <dbReference type="Proteomes" id="UP000193553"/>
    </source>
</evidence>
<dbReference type="InterPro" id="IPR011990">
    <property type="entry name" value="TPR-like_helical_dom_sf"/>
</dbReference>
<accession>A0A1X3HFP3</accession>
<proteinExistence type="predicted"/>
<feature type="repeat" description="TPR" evidence="3">
    <location>
        <begin position="53"/>
        <end position="86"/>
    </location>
</feature>
<evidence type="ECO:0000256" key="3">
    <source>
        <dbReference type="PROSITE-ProRule" id="PRU00339"/>
    </source>
</evidence>
<dbReference type="SMART" id="SM00028">
    <property type="entry name" value="TPR"/>
    <property type="match status" value="3"/>
</dbReference>